<evidence type="ECO:0000313" key="6">
    <source>
        <dbReference type="Proteomes" id="UP000283255"/>
    </source>
</evidence>
<dbReference type="GO" id="GO:1904680">
    <property type="term" value="F:peptide transmembrane transporter activity"/>
    <property type="evidence" value="ECO:0007669"/>
    <property type="project" value="TreeGrafter"/>
</dbReference>
<reference evidence="5 6" key="2">
    <citation type="submission" date="2019-01" db="EMBL/GenBank/DDBJ databases">
        <title>Motilimonas pumilus sp. nov., isolated from the gut of sea cucumber (Apostichopus japonicus).</title>
        <authorList>
            <person name="Wang F.-Q."/>
            <person name="Ren L.-H."/>
            <person name="Lin Y.-W."/>
            <person name="Sun G.-H."/>
            <person name="Du Z.-J."/>
            <person name="Zhao J.-X."/>
            <person name="Liu X.-J."/>
            <person name="Liu L.-J."/>
        </authorList>
    </citation>
    <scope>NUCLEOTIDE SEQUENCE [LARGE SCALE GENOMIC DNA]</scope>
    <source>
        <strain evidence="5 6">PLHSC7-2</strain>
    </source>
</reference>
<sequence length="558" mass="61823">MLAKLTKVSTAVAMGATMLAGAISAPAMAADKATLTLVSEMKPSWVRNFNPFLATSRLATTNQFIYEPLLVVNEIKGGEVVYRLANKHYFSDDLKTVYFELKKDVKWSDGEAFTADDVVYSLGVAAKGGAADVAGISAKIAGVKKVDDYKVAVELKDVNTGIVAEIVRAPIVAEHVFSKVADLTTFTNENPVGTGPFTQVDTFTPQVYVQCRNPNYYENDKLAVDCIRMPQLANNDQLLAAAIKGDLDWTSAFIPDIDRVLVSQNKHYHYWFPAAGSASFMVNFKTPNANNAKAFNDVQFRRAFSMALDRQAIVDIAGYGYWSVNEYPDALGDQFAAWANKDSIAKYGKYSKFNIEGAKKLLKDAGYKDVDGDGFVENPDGTKVEFKILAPNGWSDFINTVQIGVEGLQEVGINASVSTPEFAILTEKVQNADYDAQFTNYFAGPDPFKYYNTAFHSEQMDKARFGGHHNVDKELDALIDSFNKTGDQDEKVAIVHKIQERIGSNQTTMAAMSTNYNYQYNTKRFTGWFNDKNPQARPVVWPDTPERLLHVLNLKPVK</sequence>
<evidence type="ECO:0000256" key="3">
    <source>
        <dbReference type="SAM" id="SignalP"/>
    </source>
</evidence>
<evidence type="ECO:0000256" key="2">
    <source>
        <dbReference type="ARBA" id="ARBA00022729"/>
    </source>
</evidence>
<comment type="caution">
    <text evidence="5">The sequence shown here is derived from an EMBL/GenBank/DDBJ whole genome shotgun (WGS) entry which is preliminary data.</text>
</comment>
<feature type="signal peptide" evidence="3">
    <location>
        <begin position="1"/>
        <end position="29"/>
    </location>
</feature>
<dbReference type="Gene3D" id="3.90.76.10">
    <property type="entry name" value="Dipeptide-binding Protein, Domain 1"/>
    <property type="match status" value="1"/>
</dbReference>
<feature type="chain" id="PRO_5019533950" evidence="3">
    <location>
        <begin position="30"/>
        <end position="558"/>
    </location>
</feature>
<dbReference type="Gene3D" id="3.10.105.10">
    <property type="entry name" value="Dipeptide-binding Protein, Domain 3"/>
    <property type="match status" value="1"/>
</dbReference>
<proteinExistence type="inferred from homology"/>
<accession>A0A418YG13</accession>
<dbReference type="PANTHER" id="PTHR30290:SF38">
    <property type="entry name" value="D,D-DIPEPTIDE-BINDING PERIPLASMIC PROTEIN DDPA-RELATED"/>
    <property type="match status" value="1"/>
</dbReference>
<dbReference type="EMBL" id="QZCH01000008">
    <property type="protein sequence ID" value="RJG48473.1"/>
    <property type="molecule type" value="Genomic_DNA"/>
</dbReference>
<dbReference type="AlphaFoldDB" id="A0A418YG13"/>
<evidence type="ECO:0000313" key="5">
    <source>
        <dbReference type="EMBL" id="RJG48473.1"/>
    </source>
</evidence>
<dbReference type="OrthoDB" id="9801912at2"/>
<evidence type="ECO:0000259" key="4">
    <source>
        <dbReference type="Pfam" id="PF00496"/>
    </source>
</evidence>
<dbReference type="InterPro" id="IPR030678">
    <property type="entry name" value="Peptide/Ni-bd"/>
</dbReference>
<protein>
    <submittedName>
        <fullName evidence="5">ABC transporter substrate-binding protein</fullName>
    </submittedName>
</protein>
<dbReference type="PIRSF" id="PIRSF002741">
    <property type="entry name" value="MppA"/>
    <property type="match status" value="1"/>
</dbReference>
<dbReference type="CDD" id="cd08509">
    <property type="entry name" value="PBP2_TmCBP_oligosaccharides_like"/>
    <property type="match status" value="1"/>
</dbReference>
<organism evidence="5 6">
    <name type="scientific">Motilimonas pumila</name>
    <dbReference type="NCBI Taxonomy" id="2303987"/>
    <lineage>
        <taxon>Bacteria</taxon>
        <taxon>Pseudomonadati</taxon>
        <taxon>Pseudomonadota</taxon>
        <taxon>Gammaproteobacteria</taxon>
        <taxon>Alteromonadales</taxon>
        <taxon>Alteromonadales genera incertae sedis</taxon>
        <taxon>Motilimonas</taxon>
    </lineage>
</organism>
<gene>
    <name evidence="5" type="ORF">D1Z90_08245</name>
</gene>
<dbReference type="Pfam" id="PF00496">
    <property type="entry name" value="SBP_bac_5"/>
    <property type="match status" value="1"/>
</dbReference>
<feature type="domain" description="Solute-binding protein family 5" evidence="4">
    <location>
        <begin position="79"/>
        <end position="460"/>
    </location>
</feature>
<dbReference type="PANTHER" id="PTHR30290">
    <property type="entry name" value="PERIPLASMIC BINDING COMPONENT OF ABC TRANSPORTER"/>
    <property type="match status" value="1"/>
</dbReference>
<dbReference type="GO" id="GO:0042938">
    <property type="term" value="P:dipeptide transport"/>
    <property type="evidence" value="ECO:0007669"/>
    <property type="project" value="TreeGrafter"/>
</dbReference>
<name>A0A418YG13_9GAMM</name>
<dbReference type="GO" id="GO:0030288">
    <property type="term" value="C:outer membrane-bounded periplasmic space"/>
    <property type="evidence" value="ECO:0007669"/>
    <property type="project" value="TreeGrafter"/>
</dbReference>
<dbReference type="InterPro" id="IPR023765">
    <property type="entry name" value="SBP_5_CS"/>
</dbReference>
<evidence type="ECO:0000256" key="1">
    <source>
        <dbReference type="ARBA" id="ARBA00005695"/>
    </source>
</evidence>
<dbReference type="InterPro" id="IPR039424">
    <property type="entry name" value="SBP_5"/>
</dbReference>
<keyword evidence="6" id="KW-1185">Reference proteome</keyword>
<reference evidence="5 6" key="1">
    <citation type="submission" date="2018-09" db="EMBL/GenBank/DDBJ databases">
        <authorList>
            <person name="Wang F."/>
        </authorList>
    </citation>
    <scope>NUCLEOTIDE SEQUENCE [LARGE SCALE GENOMIC DNA]</scope>
    <source>
        <strain evidence="5 6">PLHSC7-2</strain>
    </source>
</reference>
<comment type="similarity">
    <text evidence="1">Belongs to the bacterial solute-binding protein 5 family.</text>
</comment>
<dbReference type="Gene3D" id="3.40.190.10">
    <property type="entry name" value="Periplasmic binding protein-like II"/>
    <property type="match status" value="1"/>
</dbReference>
<dbReference type="Proteomes" id="UP000283255">
    <property type="component" value="Unassembled WGS sequence"/>
</dbReference>
<dbReference type="GO" id="GO:0043190">
    <property type="term" value="C:ATP-binding cassette (ABC) transporter complex"/>
    <property type="evidence" value="ECO:0007669"/>
    <property type="project" value="InterPro"/>
</dbReference>
<dbReference type="PROSITE" id="PS01040">
    <property type="entry name" value="SBP_BACTERIAL_5"/>
    <property type="match status" value="1"/>
</dbReference>
<dbReference type="SUPFAM" id="SSF53850">
    <property type="entry name" value="Periplasmic binding protein-like II"/>
    <property type="match status" value="1"/>
</dbReference>
<dbReference type="InterPro" id="IPR000914">
    <property type="entry name" value="SBP_5_dom"/>
</dbReference>
<keyword evidence="2 3" id="KW-0732">Signal</keyword>
<dbReference type="RefSeq" id="WP_119910283.1">
    <property type="nucleotide sequence ID" value="NZ_QZCH01000008.1"/>
</dbReference>